<evidence type="ECO:0000313" key="2">
    <source>
        <dbReference type="Proteomes" id="UP000192277"/>
    </source>
</evidence>
<reference evidence="1 2" key="1">
    <citation type="submission" date="2016-04" db="EMBL/GenBank/DDBJ databases">
        <authorList>
            <person name="Chen L."/>
            <person name="Zhuang W."/>
            <person name="Wang G."/>
        </authorList>
    </citation>
    <scope>NUCLEOTIDE SEQUENCE [LARGE SCALE GENOMIC DNA]</scope>
    <source>
        <strain evidence="2">GR20</strain>
    </source>
</reference>
<dbReference type="RefSeq" id="WP_014222074.1">
    <property type="nucleotide sequence ID" value="NZ_LWBO01000022.1"/>
</dbReference>
<dbReference type="Proteomes" id="UP000192277">
    <property type="component" value="Unassembled WGS sequence"/>
</dbReference>
<dbReference type="EMBL" id="LWBO01000022">
    <property type="protein sequence ID" value="OQP45113.1"/>
    <property type="molecule type" value="Genomic_DNA"/>
</dbReference>
<gene>
    <name evidence="1" type="ORF">A4D02_34365</name>
</gene>
<organism evidence="1 2">
    <name type="scientific">Niastella koreensis</name>
    <dbReference type="NCBI Taxonomy" id="354356"/>
    <lineage>
        <taxon>Bacteria</taxon>
        <taxon>Pseudomonadati</taxon>
        <taxon>Bacteroidota</taxon>
        <taxon>Chitinophagia</taxon>
        <taxon>Chitinophagales</taxon>
        <taxon>Chitinophagaceae</taxon>
        <taxon>Niastella</taxon>
    </lineage>
</organism>
<proteinExistence type="predicted"/>
<evidence type="ECO:0008006" key="3">
    <source>
        <dbReference type="Google" id="ProtNLM"/>
    </source>
</evidence>
<sequence length="744" mass="83576">MNPLLTVSIRQKAIYIPEGAIINNYESITRNTGLLVANLTSLGYGVSESLLKTLNNTAPGFQLTLLEMLRDVTGVNKNWTPLTKDWLVPTGESFADHLATWFANIYKIKGTVLPCGHNIPDGTFPLHRYNGCPFCGKPFEFGDIENFKQGSKQKILELWSSKDAADFLTDLLSSKTALDATQMDSLKILLAELPLPAVSVGMKETLMAVIDIYITRNEAEKAQALFTSPADVLRYLWYKHTGFLQIIEPATLIKRKAANNSHRVGILDKSASAKFKEKSQLKLKYTRKESLMVATWLNNMNLDTAGMCEMMHPKRGMWVRFIRALRLAEYSKRKGYDKLRDLLDKFYKEDYQVWQGMVEHYKLRYDVTSTFALLQQRPGLFARSLFANMLWFGSDITIAAFMDVIDKVPARLLFTLAMYADNYFDITNTRVVKPLGGVNKNIQPNRMLALYNNDQLQEMKEAVADLCLLAVKTRFARIAPTGKSMYIAPSLFKIPVSIGDRNETVQDLSGVLMGTRFTVEGDAVRLFMQWGTGLTAQHMDMDLSCLIAYKDRTERCSYSELTVTGCQHSGDVRYIPNKIGTAEYIEMNIPVLQKAGALYVSFTCNAYSNGGITPNLVVGWMNSKHKMTVSQKSGVAYDPSCVQHQVRVVNDTSKGLVFGVLDVAKSEIIWLELQFEGQVVQNLDTRTVENMLQKLNSKLTIGQLLKIKAEAQLLQLVEEPGQADEVYTTAWAQNTAAVTKLLID</sequence>
<keyword evidence="2" id="KW-1185">Reference proteome</keyword>
<accession>A0ABX3NSR3</accession>
<name>A0ABX3NSR3_9BACT</name>
<comment type="caution">
    <text evidence="1">The sequence shown here is derived from an EMBL/GenBank/DDBJ whole genome shotgun (WGS) entry which is preliminary data.</text>
</comment>
<protein>
    <recommendedName>
        <fullName evidence="3">Prokaryotic RING finger family 4</fullName>
    </recommendedName>
</protein>
<evidence type="ECO:0000313" key="1">
    <source>
        <dbReference type="EMBL" id="OQP45113.1"/>
    </source>
</evidence>